<dbReference type="InterPro" id="IPR003673">
    <property type="entry name" value="CoA-Trfase_fam_III"/>
</dbReference>
<dbReference type="OrthoDB" id="7208981at2"/>
<proteinExistence type="predicted"/>
<evidence type="ECO:0000313" key="2">
    <source>
        <dbReference type="Proteomes" id="UP000238007"/>
    </source>
</evidence>
<gene>
    <name evidence="1" type="ORF">CLV80_112119</name>
</gene>
<dbReference type="Pfam" id="PF02515">
    <property type="entry name" value="CoA_transf_3"/>
    <property type="match status" value="1"/>
</dbReference>
<dbReference type="Gene3D" id="3.30.1540.10">
    <property type="entry name" value="formyl-coa transferase, domain 3"/>
    <property type="match status" value="1"/>
</dbReference>
<comment type="caution">
    <text evidence="1">The sequence shown here is derived from an EMBL/GenBank/DDBJ whole genome shotgun (WGS) entry which is preliminary data.</text>
</comment>
<dbReference type="AlphaFoldDB" id="A0A2T0VVG5"/>
<keyword evidence="2" id="KW-1185">Reference proteome</keyword>
<sequence>MKPDSTPKQGLPPPPFQGLRVAESAGTAGALTGRMLTDLGATVFTARSKSDGSSGRLAAFYGAFDLGKTVVRAAEFAEHALSADVILWDVNAQPGAICCTSLRADNPSAIILRFTPFGSNGPDADRPSSDLIAIAASGYLNLTGAAQGRPVKPSAPFMSARFASLHAFAALLIARRRQRKTGQGALIDVSIRDVGLWMLVNAYQFWDQQQINLTRRGNTYAIGDMSLALPLLFETSDGSVVWLPMTGRDVRGMQALVGRMAAAGFAAPDLLARDLTQIEFASQAEIEDFLQPFRSYFRSQKTTSLYDDAVIDGTLLAPVNNFSHVLDDPQLAARDNWIITKNGKDKLPKAPVQMTAVPWPARSQ</sequence>
<dbReference type="SUPFAM" id="SSF89796">
    <property type="entry name" value="CoA-transferase family III (CaiB/BaiF)"/>
    <property type="match status" value="1"/>
</dbReference>
<dbReference type="Proteomes" id="UP000238007">
    <property type="component" value="Unassembled WGS sequence"/>
</dbReference>
<dbReference type="RefSeq" id="WP_106358877.1">
    <property type="nucleotide sequence ID" value="NZ_PVTP01000012.1"/>
</dbReference>
<dbReference type="GO" id="GO:0016740">
    <property type="term" value="F:transferase activity"/>
    <property type="evidence" value="ECO:0007669"/>
    <property type="project" value="UniProtKB-KW"/>
</dbReference>
<organism evidence="1 2">
    <name type="scientific">Yoonia maritima</name>
    <dbReference type="NCBI Taxonomy" id="1435347"/>
    <lineage>
        <taxon>Bacteria</taxon>
        <taxon>Pseudomonadati</taxon>
        <taxon>Pseudomonadota</taxon>
        <taxon>Alphaproteobacteria</taxon>
        <taxon>Rhodobacterales</taxon>
        <taxon>Paracoccaceae</taxon>
        <taxon>Yoonia</taxon>
    </lineage>
</organism>
<name>A0A2T0VVG5_9RHOB</name>
<accession>A0A2T0VVG5</accession>
<reference evidence="1 2" key="1">
    <citation type="submission" date="2018-03" db="EMBL/GenBank/DDBJ databases">
        <title>Genomic Encyclopedia of Archaeal and Bacterial Type Strains, Phase II (KMG-II): from individual species to whole genera.</title>
        <authorList>
            <person name="Goeker M."/>
        </authorList>
    </citation>
    <scope>NUCLEOTIDE SEQUENCE [LARGE SCALE GENOMIC DNA]</scope>
    <source>
        <strain evidence="1 2">DSM 101533</strain>
    </source>
</reference>
<keyword evidence="1" id="KW-0808">Transferase</keyword>
<dbReference type="InterPro" id="IPR044855">
    <property type="entry name" value="CoA-Trfase_III_dom3_sf"/>
</dbReference>
<dbReference type="InterPro" id="IPR023606">
    <property type="entry name" value="CoA-Trfase_III_dom_1_sf"/>
</dbReference>
<dbReference type="Gene3D" id="3.40.50.10540">
    <property type="entry name" value="Crotonobetainyl-coa:carnitine coa-transferase, domain 1"/>
    <property type="match status" value="1"/>
</dbReference>
<evidence type="ECO:0000313" key="1">
    <source>
        <dbReference type="EMBL" id="PRY75532.1"/>
    </source>
</evidence>
<dbReference type="InterPro" id="IPR050509">
    <property type="entry name" value="CoA-transferase_III"/>
</dbReference>
<protein>
    <submittedName>
        <fullName evidence="1">Crotonobetainyl-CoA:carnitine CoA-transferase CaiB-like acyl-CoA transferase</fullName>
    </submittedName>
</protein>
<dbReference type="EMBL" id="PVTP01000012">
    <property type="protein sequence ID" value="PRY75532.1"/>
    <property type="molecule type" value="Genomic_DNA"/>
</dbReference>
<dbReference type="PANTHER" id="PTHR48228:SF5">
    <property type="entry name" value="ALPHA-METHYLACYL-COA RACEMASE"/>
    <property type="match status" value="1"/>
</dbReference>
<dbReference type="PANTHER" id="PTHR48228">
    <property type="entry name" value="SUCCINYL-COA--D-CITRAMALATE COA-TRANSFERASE"/>
    <property type="match status" value="1"/>
</dbReference>